<dbReference type="Proteomes" id="UP000036464">
    <property type="component" value="Unassembled WGS sequence"/>
</dbReference>
<dbReference type="PANTHER" id="PTHR39441:SF1">
    <property type="entry name" value="DUF2252 DOMAIN-CONTAINING PROTEIN"/>
    <property type="match status" value="1"/>
</dbReference>
<organism evidence="1 2">
    <name type="scientific">Mycolicibacter heraklionensis</name>
    <dbReference type="NCBI Taxonomy" id="512402"/>
    <lineage>
        <taxon>Bacteria</taxon>
        <taxon>Bacillati</taxon>
        <taxon>Actinomycetota</taxon>
        <taxon>Actinomycetes</taxon>
        <taxon>Mycobacteriales</taxon>
        <taxon>Mycobacteriaceae</taxon>
        <taxon>Mycolicibacter</taxon>
    </lineage>
</organism>
<accession>A0ABR5F9V0</accession>
<evidence type="ECO:0008006" key="3">
    <source>
        <dbReference type="Google" id="ProtNLM"/>
    </source>
</evidence>
<sequence length="454" mass="50327">MSAKERREYGRSRRTVLPRSALGQYEPSSRRADPIALLEAQSRSRVPELVPIRYARMAASPYAFFRGSAVIMAADLAAGPHTGLRAQLCGDAHLSNFGLFASPERQLMFDLNDFDETLPGPWEWDVKRLVASAAVLCRSRGFGPAKQESVVTACAGAYRNQMRELARLGELDVWYAQSVIDSELLGTVQPVYAKEIRRTAVGALSRGRQQAVDKLTRSHDGRRRLISDPPLIVPAGDLVSDAVARLYDKYMRKLFRDYVSSLPDDRRVLARRYRYIETGRKVVGVGSVGTRTWIVLLEGRGSGDPLLMQVKEARPSVLEPHLKRSRYPNAGERVVAGQRLMQATSDILLGWLHAIGPDGHHGDYYVRQLWDMKGSADVESMRPKVLTAYVQACGQALARAHSRSGDRVAIAAYLGKGDNADRALTRFAMAYAEQNERDYQALRAAADSGRIAVA</sequence>
<protein>
    <recommendedName>
        <fullName evidence="3">DUF2252 domain-containing protein</fullName>
    </recommendedName>
</protein>
<dbReference type="Pfam" id="PF10009">
    <property type="entry name" value="DUF2252"/>
    <property type="match status" value="1"/>
</dbReference>
<reference evidence="1 2" key="1">
    <citation type="submission" date="2015-05" db="EMBL/GenBank/DDBJ databases">
        <title>Genome sequence of Mycobacterium heraklionense Davo strain.</title>
        <authorList>
            <person name="Greninger A.L."/>
            <person name="Cunningham G."/>
            <person name="Miller S."/>
        </authorList>
    </citation>
    <scope>NUCLEOTIDE SEQUENCE [LARGE SCALE GENOMIC DNA]</scope>
    <source>
        <strain evidence="1 2">Davo</strain>
    </source>
</reference>
<evidence type="ECO:0000313" key="1">
    <source>
        <dbReference type="EMBL" id="KLO25756.1"/>
    </source>
</evidence>
<proteinExistence type="predicted"/>
<dbReference type="EMBL" id="LDPO01000029">
    <property type="protein sequence ID" value="KLO25756.1"/>
    <property type="molecule type" value="Genomic_DNA"/>
</dbReference>
<name>A0ABR5F9V0_9MYCO</name>
<evidence type="ECO:0000313" key="2">
    <source>
        <dbReference type="Proteomes" id="UP000036464"/>
    </source>
</evidence>
<dbReference type="PANTHER" id="PTHR39441">
    <property type="entry name" value="DUF2252 DOMAIN-CONTAINING PROTEIN"/>
    <property type="match status" value="1"/>
</dbReference>
<gene>
    <name evidence="1" type="ORF">ABW16_21915</name>
</gene>
<comment type="caution">
    <text evidence="1">The sequence shown here is derived from an EMBL/GenBank/DDBJ whole genome shotgun (WGS) entry which is preliminary data.</text>
</comment>
<keyword evidence="2" id="KW-1185">Reference proteome</keyword>
<dbReference type="InterPro" id="IPR018721">
    <property type="entry name" value="DUF2252"/>
</dbReference>
<dbReference type="RefSeq" id="WP_047321313.1">
    <property type="nucleotide sequence ID" value="NZ_LDPO01000029.1"/>
</dbReference>